<dbReference type="AlphaFoldDB" id="A0A1P8UBC2"/>
<dbReference type="PANTHER" id="PTHR30615">
    <property type="entry name" value="UNCHARACTERIZED PROTEIN YJBQ-RELATED"/>
    <property type="match status" value="1"/>
</dbReference>
<dbReference type="OrthoDB" id="9801725at2"/>
<proteinExistence type="inferred from homology"/>
<dbReference type="NCBIfam" id="TIGR00149">
    <property type="entry name" value="TIGR00149_YjbQ"/>
    <property type="match status" value="1"/>
</dbReference>
<dbReference type="InterPro" id="IPR001602">
    <property type="entry name" value="UPF0047_YjbQ-like"/>
</dbReference>
<dbReference type="Proteomes" id="UP000187185">
    <property type="component" value="Chromosome"/>
</dbReference>
<dbReference type="InterPro" id="IPR035917">
    <property type="entry name" value="YjbQ-like_sf"/>
</dbReference>
<accession>A0A1P8UBC2</accession>
<evidence type="ECO:0000313" key="3">
    <source>
        <dbReference type="Proteomes" id="UP000187185"/>
    </source>
</evidence>
<reference evidence="2 3" key="1">
    <citation type="submission" date="2016-12" db="EMBL/GenBank/DDBJ databases">
        <title>Complete genome sequence of Microbacterium aurum KACC 15219.</title>
        <authorList>
            <person name="Jung Y."/>
            <person name="Shin J.-H."/>
            <person name="Lee Y.-J."/>
            <person name="Yi H."/>
            <person name="Bahn Y.-S."/>
            <person name="Kim J.F."/>
            <person name="Lee D.-W."/>
        </authorList>
    </citation>
    <scope>NUCLEOTIDE SEQUENCE [LARGE SCALE GENOMIC DNA]</scope>
    <source>
        <strain evidence="2 3">KACC 15219</strain>
    </source>
</reference>
<organism evidence="2 3">
    <name type="scientific">Microbacterium aurum</name>
    <dbReference type="NCBI Taxonomy" id="36805"/>
    <lineage>
        <taxon>Bacteria</taxon>
        <taxon>Bacillati</taxon>
        <taxon>Actinomycetota</taxon>
        <taxon>Actinomycetes</taxon>
        <taxon>Micrococcales</taxon>
        <taxon>Microbacteriaceae</taxon>
        <taxon>Microbacterium</taxon>
    </lineage>
</organism>
<dbReference type="RefSeq" id="WP_076691755.1">
    <property type="nucleotide sequence ID" value="NZ_CP018762.1"/>
</dbReference>
<evidence type="ECO:0000313" key="2">
    <source>
        <dbReference type="EMBL" id="APZ35386.1"/>
    </source>
</evidence>
<dbReference type="STRING" id="36805.BOH66_14880"/>
<dbReference type="EMBL" id="CP018762">
    <property type="protein sequence ID" value="APZ35386.1"/>
    <property type="molecule type" value="Genomic_DNA"/>
</dbReference>
<dbReference type="Pfam" id="PF01894">
    <property type="entry name" value="YjbQ"/>
    <property type="match status" value="1"/>
</dbReference>
<comment type="similarity">
    <text evidence="1">Belongs to the UPF0047 family.</text>
</comment>
<protein>
    <recommendedName>
        <fullName evidence="4">Secondary thiamine-phosphate synthase enzyme</fullName>
    </recommendedName>
</protein>
<dbReference type="PIRSF" id="PIRSF004681">
    <property type="entry name" value="UCP004681"/>
    <property type="match status" value="1"/>
</dbReference>
<dbReference type="SUPFAM" id="SSF111038">
    <property type="entry name" value="YjbQ-like"/>
    <property type="match status" value="1"/>
</dbReference>
<name>A0A1P8UBC2_9MICO</name>
<evidence type="ECO:0008006" key="4">
    <source>
        <dbReference type="Google" id="ProtNLM"/>
    </source>
</evidence>
<sequence length="143" mass="15991">MNSIVVRKSLDTLRDVEVINITDVVRDTVRESGVSDGIVYITTMHTTSGISVNEGLPDVEDDLVAMLERLAPEIGDYRHQRFLPSDGQMAVNSVSHQRSHLTGMQVCFPIENGSLVMGSRQTIYFDEFDGPLRREYVIHILGV</sequence>
<dbReference type="Gene3D" id="2.60.120.460">
    <property type="entry name" value="YjbQ-like"/>
    <property type="match status" value="1"/>
</dbReference>
<evidence type="ECO:0000256" key="1">
    <source>
        <dbReference type="ARBA" id="ARBA00005534"/>
    </source>
</evidence>
<gene>
    <name evidence="2" type="ORF">BOH66_14880</name>
</gene>
<keyword evidence="3" id="KW-1185">Reference proteome</keyword>
<dbReference type="KEGG" id="maur:BOH66_14880"/>
<dbReference type="PANTHER" id="PTHR30615:SF8">
    <property type="entry name" value="UPF0047 PROTEIN C4A8.02C"/>
    <property type="match status" value="1"/>
</dbReference>